<name>W6TEH4_HOLOB</name>
<evidence type="ECO:0000313" key="2">
    <source>
        <dbReference type="Proteomes" id="UP000019112"/>
    </source>
</evidence>
<comment type="caution">
    <text evidence="1">The sequence shown here is derived from an EMBL/GenBank/DDBJ whole genome shotgun (WGS) entry which is preliminary data.</text>
</comment>
<sequence length="81" mass="9514">MKYSEKILELENVIQDLNTIFHQAMANKELAVALKTRELLIKILDAKKLKKHHVKPLLEWTDEEIRSFISDAELLHCRSKC</sequence>
<accession>W6TEH4</accession>
<dbReference type="AlphaFoldDB" id="W6TEH4"/>
<keyword evidence="2" id="KW-1185">Reference proteome</keyword>
<proteinExistence type="predicted"/>
<dbReference type="OrthoDB" id="8481670at2"/>
<dbReference type="RefSeq" id="WP_021827996.1">
    <property type="nucleotide sequence ID" value="NZ_AWTR02000016.1"/>
</dbReference>
<dbReference type="EMBL" id="AWTR02000016">
    <property type="protein sequence ID" value="ETZ07658.1"/>
    <property type="molecule type" value="Genomic_DNA"/>
</dbReference>
<reference evidence="1 2" key="1">
    <citation type="journal article" date="2014" name="FEMS Microbiol. Lett.">
        <title>Draft genome sequences of three Holospora species (Holospora obtusa, Holospora undulata, and Holospora elegans), endonuclear symbiotic bacteria of the ciliate Paramecium caudatum.</title>
        <authorList>
            <person name="Dohra H."/>
            <person name="Tanaka K."/>
            <person name="Suzuki T."/>
            <person name="Fujishima M."/>
            <person name="Suzuki H."/>
        </authorList>
    </citation>
    <scope>NUCLEOTIDE SEQUENCE [LARGE SCALE GENOMIC DNA]</scope>
    <source>
        <strain evidence="1 2">F1</strain>
    </source>
</reference>
<dbReference type="Proteomes" id="UP000019112">
    <property type="component" value="Unassembled WGS sequence"/>
</dbReference>
<organism evidence="1 2">
    <name type="scientific">Holospora obtusa F1</name>
    <dbReference type="NCBI Taxonomy" id="1399147"/>
    <lineage>
        <taxon>Bacteria</taxon>
        <taxon>Pseudomonadati</taxon>
        <taxon>Pseudomonadota</taxon>
        <taxon>Alphaproteobacteria</taxon>
        <taxon>Holosporales</taxon>
        <taxon>Holosporaceae</taxon>
        <taxon>Holospora</taxon>
    </lineage>
</organism>
<evidence type="ECO:0000313" key="1">
    <source>
        <dbReference type="EMBL" id="ETZ07658.1"/>
    </source>
</evidence>
<protein>
    <submittedName>
        <fullName evidence="1">Uncharacterized protein</fullName>
    </submittedName>
</protein>
<gene>
    <name evidence="1" type="ORF">P618_200127</name>
</gene>